<sequence length="184" mass="19103">MARRAVHATGSAIPIGYLLVAEVGWQAIRVLVIVMLVGALALETVRLLVGLDWRIFDYLTRPYEADNLAGYALFAIGMAITAVAFDPRVAVPAMLMLTIGDPVSGIVSRSSTPGRKSGPVLALVFLICVGLAWPFVPSTTAIAGALAATAADGLKPTVRGYVIDDNLTIAPAAATAMAIVTTVV</sequence>
<dbReference type="AlphaFoldDB" id="A0A2R4X4G9"/>
<dbReference type="InterPro" id="IPR037997">
    <property type="entry name" value="Dgk1-like"/>
</dbReference>
<feature type="transmembrane region" description="Helical" evidence="1">
    <location>
        <begin position="120"/>
        <end position="136"/>
    </location>
</feature>
<dbReference type="GO" id="GO:0004143">
    <property type="term" value="F:ATP-dependent diacylglycerol kinase activity"/>
    <property type="evidence" value="ECO:0007669"/>
    <property type="project" value="InterPro"/>
</dbReference>
<keyword evidence="1" id="KW-0812">Transmembrane</keyword>
<feature type="transmembrane region" description="Helical" evidence="1">
    <location>
        <begin position="68"/>
        <end position="85"/>
    </location>
</feature>
<keyword evidence="1" id="KW-1133">Transmembrane helix</keyword>
<reference evidence="2 3" key="1">
    <citation type="submission" date="2018-04" db="EMBL/GenBank/DDBJ databases">
        <title>Halococcoides cellulosivorans gen. nov., sp. nov., an extremely halophilic cellulose-utilizing haloarchaeon from hypersaline lakes.</title>
        <authorList>
            <person name="Sorokin D.Y."/>
            <person name="Toshchakov S.V."/>
            <person name="Samarov N.I."/>
            <person name="Korzhenkov A."/>
            <person name="Kublanov I.V."/>
        </authorList>
    </citation>
    <scope>NUCLEOTIDE SEQUENCE [LARGE SCALE GENOMIC DNA]</scope>
    <source>
        <strain evidence="2 3">HArcel1</strain>
    </source>
</reference>
<dbReference type="Proteomes" id="UP000244727">
    <property type="component" value="Chromosome"/>
</dbReference>
<evidence type="ECO:0000313" key="3">
    <source>
        <dbReference type="Proteomes" id="UP000244727"/>
    </source>
</evidence>
<name>A0A2R4X4G9_9EURY</name>
<dbReference type="EMBL" id="CP028858">
    <property type="protein sequence ID" value="AWB28689.1"/>
    <property type="molecule type" value="Genomic_DNA"/>
</dbReference>
<organism evidence="2 3">
    <name type="scientific">Halococcoides cellulosivorans</name>
    <dbReference type="NCBI Taxonomy" id="1679096"/>
    <lineage>
        <taxon>Archaea</taxon>
        <taxon>Methanobacteriati</taxon>
        <taxon>Methanobacteriota</taxon>
        <taxon>Stenosarchaea group</taxon>
        <taxon>Halobacteria</taxon>
        <taxon>Halobacteriales</taxon>
        <taxon>Haloarculaceae</taxon>
        <taxon>Halococcoides</taxon>
    </lineage>
</organism>
<feature type="transmembrane region" description="Helical" evidence="1">
    <location>
        <begin position="91"/>
        <end position="108"/>
    </location>
</feature>
<keyword evidence="1" id="KW-0472">Membrane</keyword>
<evidence type="ECO:0000256" key="1">
    <source>
        <dbReference type="SAM" id="Phobius"/>
    </source>
</evidence>
<gene>
    <name evidence="2" type="ORF">HARCEL1_09320</name>
</gene>
<accession>A0A2R4X4G9</accession>
<dbReference type="PANTHER" id="PTHR31303">
    <property type="entry name" value="CTP-DEPENDENT DIACYLGLYCEROL KINASE 1"/>
    <property type="match status" value="1"/>
</dbReference>
<protein>
    <submittedName>
        <fullName evidence="2">Dolichol kinase</fullName>
    </submittedName>
</protein>
<keyword evidence="2" id="KW-0808">Transferase</keyword>
<keyword evidence="3" id="KW-1185">Reference proteome</keyword>
<evidence type="ECO:0000313" key="2">
    <source>
        <dbReference type="EMBL" id="AWB28689.1"/>
    </source>
</evidence>
<keyword evidence="2" id="KW-0418">Kinase</keyword>
<proteinExistence type="predicted"/>
<dbReference type="KEGG" id="harc:HARCEL1_09320"/>
<dbReference type="PANTHER" id="PTHR31303:SF1">
    <property type="entry name" value="CTP-DEPENDENT DIACYLGLYCEROL KINASE 1"/>
    <property type="match status" value="1"/>
</dbReference>
<feature type="transmembrane region" description="Helical" evidence="1">
    <location>
        <begin position="27"/>
        <end position="48"/>
    </location>
</feature>